<dbReference type="EMBL" id="JAGDFL010000028">
    <property type="protein sequence ID" value="KAG7400556.1"/>
    <property type="molecule type" value="Genomic_DNA"/>
</dbReference>
<organism evidence="2 3">
    <name type="scientific">Phytophthora boehmeriae</name>
    <dbReference type="NCBI Taxonomy" id="109152"/>
    <lineage>
        <taxon>Eukaryota</taxon>
        <taxon>Sar</taxon>
        <taxon>Stramenopiles</taxon>
        <taxon>Oomycota</taxon>
        <taxon>Peronosporomycetes</taxon>
        <taxon>Peronosporales</taxon>
        <taxon>Peronosporaceae</taxon>
        <taxon>Phytophthora</taxon>
    </lineage>
</organism>
<comment type="caution">
    <text evidence="2">The sequence shown here is derived from an EMBL/GenBank/DDBJ whole genome shotgun (WGS) entry which is preliminary data.</text>
</comment>
<reference evidence="2" key="1">
    <citation type="submission" date="2021-02" db="EMBL/GenBank/DDBJ databases">
        <authorList>
            <person name="Palmer J.M."/>
        </authorList>
    </citation>
    <scope>NUCLEOTIDE SEQUENCE</scope>
    <source>
        <strain evidence="2">SCRP23</strain>
    </source>
</reference>
<evidence type="ECO:0000313" key="3">
    <source>
        <dbReference type="Proteomes" id="UP000693981"/>
    </source>
</evidence>
<dbReference type="AlphaFoldDB" id="A0A8T1X465"/>
<accession>A0A8T1X465</accession>
<name>A0A8T1X465_9STRA</name>
<evidence type="ECO:0000313" key="2">
    <source>
        <dbReference type="EMBL" id="KAG7400556.1"/>
    </source>
</evidence>
<sequence length="148" mass="16563">MASSYDASDVSVDMDSALMGACLMNLHSVLDSNFLPFGQRLTQVETEDEPGGDRLVRATRLLKALGFPLADVQQLVQYSQSELESDPLLWNDWSFQGWTKRAANCQVQKTAEKAPRPRSILVTKPDEAEFVLEQDDNKSPQDVDWLTS</sequence>
<feature type="region of interest" description="Disordered" evidence="1">
    <location>
        <begin position="129"/>
        <end position="148"/>
    </location>
</feature>
<gene>
    <name evidence="2" type="ORF">PHYBOEH_005356</name>
</gene>
<evidence type="ECO:0000256" key="1">
    <source>
        <dbReference type="SAM" id="MobiDB-lite"/>
    </source>
</evidence>
<dbReference type="Proteomes" id="UP000693981">
    <property type="component" value="Unassembled WGS sequence"/>
</dbReference>
<proteinExistence type="predicted"/>
<protein>
    <submittedName>
        <fullName evidence="2">Uncharacterized protein</fullName>
    </submittedName>
</protein>
<keyword evidence="3" id="KW-1185">Reference proteome</keyword>